<feature type="transmembrane region" description="Helical" evidence="7">
    <location>
        <begin position="256"/>
        <end position="276"/>
    </location>
</feature>
<dbReference type="eggNOG" id="KOG1239">
    <property type="taxonomic scope" value="Eukaryota"/>
</dbReference>
<dbReference type="InterPro" id="IPR001708">
    <property type="entry name" value="YidC/ALB3/OXA1/COX18"/>
</dbReference>
<dbReference type="GO" id="GO:0032977">
    <property type="term" value="F:membrane insertase activity"/>
    <property type="evidence" value="ECO:0000318"/>
    <property type="project" value="GO_Central"/>
</dbReference>
<comment type="similarity">
    <text evidence="2">Belongs to the OXA1/ALB3/YidC (TC 2.A.9.2) family.</text>
</comment>
<dbReference type="HOGENOM" id="CLU_032608_0_1_1"/>
<dbReference type="PANTHER" id="PTHR12428:SF65">
    <property type="entry name" value="CYTOCHROME C OXIDASE ASSEMBLY PROTEIN COX18, MITOCHONDRIAL"/>
    <property type="match status" value="1"/>
</dbReference>
<comment type="similarity">
    <text evidence="6">Belongs to the OXA1/ALB3/YidC family.</text>
</comment>
<dbReference type="GO" id="GO:0005743">
    <property type="term" value="C:mitochondrial inner membrane"/>
    <property type="evidence" value="ECO:0000318"/>
    <property type="project" value="GO_Central"/>
</dbReference>
<protein>
    <recommendedName>
        <fullName evidence="8">Membrane insertase YidC/Oxa/ALB C-terminal domain-containing protein</fullName>
    </recommendedName>
</protein>
<dbReference type="Proteomes" id="UP000017836">
    <property type="component" value="Unassembled WGS sequence"/>
</dbReference>
<gene>
    <name evidence="9" type="ORF">AMTR_s00016p00241100</name>
</gene>
<dbReference type="SUPFAM" id="SSF48452">
    <property type="entry name" value="TPR-like"/>
    <property type="match status" value="1"/>
</dbReference>
<dbReference type="STRING" id="13333.W1PFC7"/>
<proteinExistence type="inferred from homology"/>
<evidence type="ECO:0000259" key="8">
    <source>
        <dbReference type="Pfam" id="PF02096"/>
    </source>
</evidence>
<name>W1PFC7_AMBTC</name>
<evidence type="ECO:0000256" key="4">
    <source>
        <dbReference type="ARBA" id="ARBA00022989"/>
    </source>
</evidence>
<dbReference type="EMBL" id="KI393908">
    <property type="protein sequence ID" value="ERN06341.1"/>
    <property type="molecule type" value="Genomic_DNA"/>
</dbReference>
<dbReference type="OMA" id="FPEATVC"/>
<evidence type="ECO:0000256" key="3">
    <source>
        <dbReference type="ARBA" id="ARBA00022692"/>
    </source>
</evidence>
<feature type="transmembrane region" description="Helical" evidence="7">
    <location>
        <begin position="297"/>
        <end position="322"/>
    </location>
</feature>
<feature type="transmembrane region" description="Helical" evidence="7">
    <location>
        <begin position="136"/>
        <end position="159"/>
    </location>
</feature>
<organism evidence="9 10">
    <name type="scientific">Amborella trichopoda</name>
    <dbReference type="NCBI Taxonomy" id="13333"/>
    <lineage>
        <taxon>Eukaryota</taxon>
        <taxon>Viridiplantae</taxon>
        <taxon>Streptophyta</taxon>
        <taxon>Embryophyta</taxon>
        <taxon>Tracheophyta</taxon>
        <taxon>Spermatophyta</taxon>
        <taxon>Magnoliopsida</taxon>
        <taxon>Amborellales</taxon>
        <taxon>Amborellaceae</taxon>
        <taxon>Amborella</taxon>
    </lineage>
</organism>
<evidence type="ECO:0000313" key="9">
    <source>
        <dbReference type="EMBL" id="ERN06341.1"/>
    </source>
</evidence>
<comment type="subcellular location">
    <subcellularLocation>
        <location evidence="1 6">Membrane</location>
        <topology evidence="1 6">Multi-pass membrane protein</topology>
    </subcellularLocation>
</comment>
<keyword evidence="10" id="KW-1185">Reference proteome</keyword>
<evidence type="ECO:0000256" key="1">
    <source>
        <dbReference type="ARBA" id="ARBA00004141"/>
    </source>
</evidence>
<evidence type="ECO:0000256" key="7">
    <source>
        <dbReference type="SAM" id="Phobius"/>
    </source>
</evidence>
<accession>W1PFC7</accession>
<dbReference type="GO" id="GO:0032979">
    <property type="term" value="P:protein insertion into mitochondrial inner membrane from matrix"/>
    <property type="evidence" value="ECO:0000318"/>
    <property type="project" value="GO_Central"/>
</dbReference>
<keyword evidence="5 7" id="KW-0472">Membrane</keyword>
<evidence type="ECO:0000256" key="6">
    <source>
        <dbReference type="RuleBase" id="RU003945"/>
    </source>
</evidence>
<dbReference type="AlphaFoldDB" id="W1PFC7"/>
<dbReference type="InterPro" id="IPR011990">
    <property type="entry name" value="TPR-like_helical_dom_sf"/>
</dbReference>
<keyword evidence="3 6" id="KW-0812">Transmembrane</keyword>
<sequence>MARILHGLQRFRTIIVYSSSYNGVPANYTALENLLSPKNYQIFSDFHSHIAYRSFSWWNSSGNPNPQADNHNGGLVCKLSEDLGRDADVSSRRFDAQAVAEGAEALAESSGKGIEWYFPVDGVIGLLDGLHGVTGLPWWAVITTSTLALRMTLFPILVLRLKQLEKISVLFPKLPPIPNPFSGGNFQEQFVLFQKERKAIGCPSLMWNFAAFAVQAPCFILWMMSIRRMSLNHHPGFDSGGMSWFQDLTQYPHGDLAPMFPIIVAALHFANVQVSFATVKVGDIPGLLGLITKYYKLWLNIMTLPIFFIGFCIPQGSLLYWFTNSSLTLVQQILLKQPYILKYFGLRANLGNPALRVPKEKLDQDDLLVIAYQQLASGHQEKALSLLRIALEQDPEMTKAMIAIGEILLSRKLLPEAAENFERAIAKAKDGADSLLIAAYFGAGVSYFLQGSKSVGIEYLKKVTLFKEPEDPWQKACYYKAFVTLGSALFQEGLKGEAMGYLRRAAEYDSAVMVYVKECENDENTTTTLESLQESPMKLLWSLAKQIQGFTPSDQFCIHQSLEISSKPLPKNPITPTMKSNTPVQ</sequence>
<keyword evidence="4 7" id="KW-1133">Transmembrane helix</keyword>
<dbReference type="Gramene" id="ERN06341">
    <property type="protein sequence ID" value="ERN06341"/>
    <property type="gene ID" value="AMTR_s00016p00241100"/>
</dbReference>
<dbReference type="InterPro" id="IPR028055">
    <property type="entry name" value="YidC/Oxa/ALB_C"/>
</dbReference>
<feature type="transmembrane region" description="Helical" evidence="7">
    <location>
        <begin position="205"/>
        <end position="224"/>
    </location>
</feature>
<evidence type="ECO:0000256" key="5">
    <source>
        <dbReference type="ARBA" id="ARBA00023136"/>
    </source>
</evidence>
<dbReference type="Pfam" id="PF02096">
    <property type="entry name" value="60KD_IMP"/>
    <property type="match status" value="1"/>
</dbReference>
<evidence type="ECO:0000256" key="2">
    <source>
        <dbReference type="ARBA" id="ARBA00010583"/>
    </source>
</evidence>
<dbReference type="PANTHER" id="PTHR12428">
    <property type="entry name" value="OXA1"/>
    <property type="match status" value="1"/>
</dbReference>
<evidence type="ECO:0000313" key="10">
    <source>
        <dbReference type="Proteomes" id="UP000017836"/>
    </source>
</evidence>
<reference evidence="10" key="1">
    <citation type="journal article" date="2013" name="Science">
        <title>The Amborella genome and the evolution of flowering plants.</title>
        <authorList>
            <consortium name="Amborella Genome Project"/>
        </authorList>
    </citation>
    <scope>NUCLEOTIDE SEQUENCE [LARGE SCALE GENOMIC DNA]</scope>
</reference>
<dbReference type="CDD" id="cd20069">
    <property type="entry name" value="5TM_Oxa1-like"/>
    <property type="match status" value="1"/>
</dbReference>
<feature type="domain" description="Membrane insertase YidC/Oxa/ALB C-terminal" evidence="8">
    <location>
        <begin position="138"/>
        <end position="336"/>
    </location>
</feature>
<dbReference type="Gene3D" id="1.25.40.10">
    <property type="entry name" value="Tetratricopeptide repeat domain"/>
    <property type="match status" value="1"/>
</dbReference>